<comment type="subcellular location">
    <subcellularLocation>
        <location evidence="1">Membrane</location>
    </subcellularLocation>
</comment>
<dbReference type="PANTHER" id="PTHR24223">
    <property type="entry name" value="ATP-BINDING CASSETTE SUB-FAMILY C"/>
    <property type="match status" value="1"/>
</dbReference>
<evidence type="ECO:0000259" key="10">
    <source>
        <dbReference type="PROSITE" id="PS50893"/>
    </source>
</evidence>
<dbReference type="OrthoDB" id="6500128at2759"/>
<dbReference type="InterPro" id="IPR011527">
    <property type="entry name" value="ABC1_TM_dom"/>
</dbReference>
<dbReference type="PROSITE" id="PS50893">
    <property type="entry name" value="ABC_TRANSPORTER_2"/>
    <property type="match status" value="2"/>
</dbReference>
<dbReference type="Pfam" id="PF00664">
    <property type="entry name" value="ABC_membrane"/>
    <property type="match status" value="2"/>
</dbReference>
<keyword evidence="2" id="KW-0813">Transport</keyword>
<name>A0A836GQK6_9TRYP</name>
<evidence type="ECO:0008006" key="14">
    <source>
        <dbReference type="Google" id="ProtNLM"/>
    </source>
</evidence>
<proteinExistence type="predicted"/>
<dbReference type="InterPro" id="IPR017871">
    <property type="entry name" value="ABC_transporter-like_CS"/>
</dbReference>
<protein>
    <recommendedName>
        <fullName evidence="14">ATP-binding cassette protein subfamily C, member 8</fullName>
    </recommendedName>
</protein>
<dbReference type="InterPro" id="IPR003439">
    <property type="entry name" value="ABC_transporter-like_ATP-bd"/>
</dbReference>
<keyword evidence="13" id="KW-1185">Reference proteome</keyword>
<dbReference type="EMBL" id="JAFEUZ010000034">
    <property type="protein sequence ID" value="KAG5468153.1"/>
    <property type="molecule type" value="Genomic_DNA"/>
</dbReference>
<dbReference type="KEGG" id="lmat:92512228"/>
<evidence type="ECO:0000313" key="13">
    <source>
        <dbReference type="Proteomes" id="UP000673552"/>
    </source>
</evidence>
<keyword evidence="6 9" id="KW-1133">Transmembrane helix</keyword>
<dbReference type="Gene3D" id="3.40.50.300">
    <property type="entry name" value="P-loop containing nucleotide triphosphate hydrolases"/>
    <property type="match status" value="2"/>
</dbReference>
<reference evidence="12 13" key="1">
    <citation type="submission" date="2021-03" db="EMBL/GenBank/DDBJ databases">
        <title>Leishmania (Mundinia) martiniquensis Genome sequencing and assembly.</title>
        <authorList>
            <person name="Almutairi H."/>
            <person name="Gatherer D."/>
        </authorList>
    </citation>
    <scope>NUCLEOTIDE SEQUENCE [LARGE SCALE GENOMIC DNA]</scope>
    <source>
        <strain evidence="12">LSCM1</strain>
    </source>
</reference>
<feature type="region of interest" description="Disordered" evidence="8">
    <location>
        <begin position="1926"/>
        <end position="1962"/>
    </location>
</feature>
<dbReference type="RefSeq" id="XP_067175091.1">
    <property type="nucleotide sequence ID" value="XM_067319716.1"/>
</dbReference>
<dbReference type="GO" id="GO:0140359">
    <property type="term" value="F:ABC-type transporter activity"/>
    <property type="evidence" value="ECO:0007669"/>
    <property type="project" value="InterPro"/>
</dbReference>
<evidence type="ECO:0000256" key="4">
    <source>
        <dbReference type="ARBA" id="ARBA00022741"/>
    </source>
</evidence>
<dbReference type="GO" id="GO:0016887">
    <property type="term" value="F:ATP hydrolysis activity"/>
    <property type="evidence" value="ECO:0007669"/>
    <property type="project" value="InterPro"/>
</dbReference>
<keyword evidence="5" id="KW-0067">ATP-binding</keyword>
<feature type="transmembrane region" description="Helical" evidence="9">
    <location>
        <begin position="35"/>
        <end position="52"/>
    </location>
</feature>
<keyword evidence="3 9" id="KW-0812">Transmembrane</keyword>
<dbReference type="GO" id="GO:0005524">
    <property type="term" value="F:ATP binding"/>
    <property type="evidence" value="ECO:0007669"/>
    <property type="project" value="UniProtKB-KW"/>
</dbReference>
<evidence type="ECO:0000256" key="8">
    <source>
        <dbReference type="SAM" id="MobiDB-lite"/>
    </source>
</evidence>
<dbReference type="GeneID" id="92512228"/>
<sequence>MGKVPDMAARASTVLEVKASWSLSTFLVHGVLRRVPGYTFFFIHLCFLHILWGQLVDHFFNSALTFTSANVSNTELAKDAFIHMFSGLCRAVDQALVHGVADVFKRKGGMSVTSALGASRESLAFLWKSPSSMVLFFGLAFISLNGVLTALRVLTSSVSSLAALCQSRPQRKHGGSRKPVPLRITVRYGNGYDSVLRFILASVELAWFMNYPVLNSAAAVKSTSGKAHRMPGATEPTYASLRQLQVRQQAIASFQIEASLLLPPQMFDSAADAIAAGVYVILFVKMVLGIVVALDAQRLFHALVGVRPLSIPNGWERCPVCGALWKRSRESASAVHLCPNIFTATPTLAASSSGATASAAEEEEEGVEDMPAHVPGTVRRVAGDRGRIGTPTEVAHRPGDAFPDPDTASFASLITDSWLDPLMNFTLLSPLNTFSPPPLSSIDDGPGHWRALQRVVDRLPRPPHSLCTRDRIGDPAWTLWQRRHELSARGEVGWLERIFSIITAPIRRVLSRAFAVFFLPPSARGGDTQEDGFGPVRGGPSLFHVFLRHPCGCQFVFACVPLKLTQDLLSLLAPRVVKSLVAFLKEVSVSNTSVRQSYLSRGLVICLSLILVVSLQALFFQLYLTHLYAVCLKSTSALKTLLLRHSLTTPLAYTGSSRGGGGKRAPASPSAPDRPQSPIRLSRKSDGGGKEALPLSTAKSTAEEVTSAATLSREGEVMSLLTVDVTNCADCLIFLHNVWGHPFVIISSLMSMYTYVGLFSTLATFAALIALIPLNRSSAARVRAAQQQAKNNESRLSDLTAALSSMRTVKSMALEECLVGRVEEARVRESDGTKRVGQAESVAAAQTEVTTLLVALVCCGSYLLTGGAMDAAVLVPTMAALQVMRFPVWTLPQLYSQVSRGYTSMQRIERFLSEREAGEHSSAAYVEHILRQREGEGVERERQTSATAAVKVGEVRCAHGTFAWNVQAAVADQIAFDNTLSYGTPKGSRGGIHSPNALSKGSDKNGEEDPPSASTFSAYSSPRQGSSRAVVLHDIALDILPGEFVVLHGPTGCGKSALLLSMLGELYTMPNDSHVTGASRTAAMSSEARESSGNHGFQIGGRVAYCAEVPWLRQGTLRENIRLVSDDVPESAKEREWYERVLEACALKNDIKALAKGDRSVVGEGGSKLSGGQRARVALARAVYRYSETDVFLFDDVLSALDVEVQKHLIANLFHGLLRTAGYSSTAAPRRAKTVVLATHAAVDLLMPDRVLHLWPDGTLHEDTTYQAPTENQVHQQKSAWRHATAVAATTKEQRRSIRLQASGVAAANSSVHQSGPTLPQSTKTNLVREAPRKPSVVPAVQQPATDINSLLPRAADLHRLFIEYIGGGRLLWFFVLSVSMQLFRTLMDNWLGVYISLYDKRNAAYETILRSTKSQRARKFMFDILSLVVLRGEKATPPPPPPVVPAFTVFGVPLLWRNPFVLDTVVAQFLGTYAFIGFSAALLSMIRTDYFFRSYQRMADALQLHAVRKLFRASVSYFDRIPSSRLLQILSRDQEVVDRALGESVQLISMTILQLLGMACFNVIHFGPFIAVLPISALLFYHLTVRFLSFTKQVRALEGVLQSRLVSVMKDAVNGAITIRAFGSVLHDQLVEEMNQALDAVHVAANAGLTADRWVALRLEFVALAFTSALALLSVLTVCLSGTASASSAAFAGLGITSSMTASRSLSMLCRRFGMFQNQFVSAEQLLRLEEEIIEEAAPAVADSRSEDESPASEQHTTSEPGTYLLLDVRHLCAKYQPQLPWVLTDICFTLHPGECVGLIGRTGNGKSSIFNALLGLMDVVEGDILIPSALVTSSPGPKARQLNALHLPQHELRRNYFQLVSQEPLLLEGTCRSNLMLGFDGGSAASAETSDEPWDTADAEALDARLSAVLRKVALDELLEPPYAAPIPGQPAVTAGDGEVASSATGDAPSPSSDSTASTSCTVDAATRALDHVVNAGGSNLSAGQRQLLCLARAILHRPRVVLLDEVSSRVDRRTDDLIQRVIKEEMLCRGHDSKQGGDSSAVRSGVLLIAHRLETIMSLCDSVIVIEKGRCVVHLSKEEVTSLEDLESYL</sequence>
<evidence type="ECO:0000256" key="3">
    <source>
        <dbReference type="ARBA" id="ARBA00022692"/>
    </source>
</evidence>
<comment type="caution">
    <text evidence="12">The sequence shown here is derived from an EMBL/GenBank/DDBJ whole genome shotgun (WGS) entry which is preliminary data.</text>
</comment>
<feature type="domain" description="ABC transporter" evidence="10">
    <location>
        <begin position="1013"/>
        <end position="1282"/>
    </location>
</feature>
<keyword evidence="7 9" id="KW-0472">Membrane</keyword>
<feature type="domain" description="ABC transporter" evidence="10">
    <location>
        <begin position="1768"/>
        <end position="2093"/>
    </location>
</feature>
<dbReference type="InterPro" id="IPR027417">
    <property type="entry name" value="P-loop_NTPase"/>
</dbReference>
<dbReference type="PANTHER" id="PTHR24223:SF273">
    <property type="entry name" value="MULTIDRUG RESISTANCE PROTEIN E"/>
    <property type="match status" value="1"/>
</dbReference>
<dbReference type="PROSITE" id="PS00211">
    <property type="entry name" value="ABC_TRANSPORTER_1"/>
    <property type="match status" value="2"/>
</dbReference>
<dbReference type="Proteomes" id="UP000673552">
    <property type="component" value="Chromosome 34"/>
</dbReference>
<dbReference type="Pfam" id="PF00005">
    <property type="entry name" value="ABC_tran"/>
    <property type="match status" value="2"/>
</dbReference>
<gene>
    <name evidence="12" type="ORF">LSCM1_02127</name>
</gene>
<dbReference type="InterPro" id="IPR050173">
    <property type="entry name" value="ABC_transporter_C-like"/>
</dbReference>
<dbReference type="InterPro" id="IPR036640">
    <property type="entry name" value="ABC1_TM_sf"/>
</dbReference>
<feature type="transmembrane region" description="Helical" evidence="9">
    <location>
        <begin position="1466"/>
        <end position="1487"/>
    </location>
</feature>
<feature type="compositionally biased region" description="Polar residues" evidence="8">
    <location>
        <begin position="1012"/>
        <end position="1022"/>
    </location>
</feature>
<keyword evidence="4" id="KW-0547">Nucleotide-binding</keyword>
<evidence type="ECO:0000256" key="5">
    <source>
        <dbReference type="ARBA" id="ARBA00022840"/>
    </source>
</evidence>
<dbReference type="PROSITE" id="PS50929">
    <property type="entry name" value="ABC_TM1F"/>
    <property type="match status" value="2"/>
</dbReference>
<accession>A0A836GQK6</accession>
<evidence type="ECO:0000256" key="9">
    <source>
        <dbReference type="SAM" id="Phobius"/>
    </source>
</evidence>
<evidence type="ECO:0000256" key="6">
    <source>
        <dbReference type="ARBA" id="ARBA00022989"/>
    </source>
</evidence>
<feature type="transmembrane region" description="Helical" evidence="9">
    <location>
        <begin position="273"/>
        <end position="294"/>
    </location>
</feature>
<feature type="region of interest" description="Disordered" evidence="8">
    <location>
        <begin position="654"/>
        <end position="701"/>
    </location>
</feature>
<feature type="transmembrane region" description="Helical" evidence="9">
    <location>
        <begin position="1571"/>
        <end position="1589"/>
    </location>
</feature>
<organism evidence="12 13">
    <name type="scientific">Leishmania martiniquensis</name>
    <dbReference type="NCBI Taxonomy" id="1580590"/>
    <lineage>
        <taxon>Eukaryota</taxon>
        <taxon>Discoba</taxon>
        <taxon>Euglenozoa</taxon>
        <taxon>Kinetoplastea</taxon>
        <taxon>Metakinetoplastina</taxon>
        <taxon>Trypanosomatida</taxon>
        <taxon>Trypanosomatidae</taxon>
        <taxon>Leishmaniinae</taxon>
        <taxon>Leishmania</taxon>
    </lineage>
</organism>
<evidence type="ECO:0000256" key="1">
    <source>
        <dbReference type="ARBA" id="ARBA00004370"/>
    </source>
</evidence>
<evidence type="ECO:0000259" key="11">
    <source>
        <dbReference type="PROSITE" id="PS50929"/>
    </source>
</evidence>
<dbReference type="GO" id="GO:0016020">
    <property type="term" value="C:membrane"/>
    <property type="evidence" value="ECO:0007669"/>
    <property type="project" value="UniProtKB-SubCell"/>
</dbReference>
<dbReference type="InterPro" id="IPR003593">
    <property type="entry name" value="AAA+_ATPase"/>
</dbReference>
<feature type="compositionally biased region" description="Low complexity" evidence="8">
    <location>
        <begin position="665"/>
        <end position="678"/>
    </location>
</feature>
<feature type="compositionally biased region" description="Low complexity" evidence="8">
    <location>
        <begin position="1943"/>
        <end position="1962"/>
    </location>
</feature>
<dbReference type="Gene3D" id="1.20.1560.10">
    <property type="entry name" value="ABC transporter type 1, transmembrane domain"/>
    <property type="match status" value="2"/>
</dbReference>
<evidence type="ECO:0000256" key="7">
    <source>
        <dbReference type="ARBA" id="ARBA00023136"/>
    </source>
</evidence>
<feature type="transmembrane region" description="Helical" evidence="9">
    <location>
        <begin position="195"/>
        <end position="214"/>
    </location>
</feature>
<evidence type="ECO:0000256" key="2">
    <source>
        <dbReference type="ARBA" id="ARBA00022448"/>
    </source>
</evidence>
<feature type="region of interest" description="Disordered" evidence="8">
    <location>
        <begin position="1739"/>
        <end position="1760"/>
    </location>
</feature>
<dbReference type="SUPFAM" id="SSF52540">
    <property type="entry name" value="P-loop containing nucleoside triphosphate hydrolases"/>
    <property type="match status" value="2"/>
</dbReference>
<feature type="transmembrane region" description="Helical" evidence="9">
    <location>
        <begin position="603"/>
        <end position="624"/>
    </location>
</feature>
<feature type="region of interest" description="Disordered" evidence="8">
    <location>
        <begin position="985"/>
        <end position="1022"/>
    </location>
</feature>
<feature type="domain" description="ABC transmembrane type-1" evidence="11">
    <location>
        <begin position="557"/>
        <end position="900"/>
    </location>
</feature>
<dbReference type="SUPFAM" id="SSF90123">
    <property type="entry name" value="ABC transporter transmembrane region"/>
    <property type="match status" value="2"/>
</dbReference>
<dbReference type="SMART" id="SM00382">
    <property type="entry name" value="AAA"/>
    <property type="match status" value="2"/>
</dbReference>
<evidence type="ECO:0000313" key="12">
    <source>
        <dbReference type="EMBL" id="KAG5468153.1"/>
    </source>
</evidence>
<feature type="transmembrane region" description="Helical" evidence="9">
    <location>
        <begin position="133"/>
        <end position="154"/>
    </location>
</feature>
<feature type="transmembrane region" description="Helical" evidence="9">
    <location>
        <begin position="752"/>
        <end position="774"/>
    </location>
</feature>
<feature type="domain" description="ABC transmembrane type-1" evidence="11">
    <location>
        <begin position="1470"/>
        <end position="1719"/>
    </location>
</feature>